<comment type="caution">
    <text evidence="5">The sequence shown here is derived from an EMBL/GenBank/DDBJ whole genome shotgun (WGS) entry which is preliminary data.</text>
</comment>
<dbReference type="SUPFAM" id="SSF56176">
    <property type="entry name" value="FAD-binding/transporter-associated domain-like"/>
    <property type="match status" value="1"/>
</dbReference>
<dbReference type="SUPFAM" id="SSF55447">
    <property type="entry name" value="CO dehydrogenase flavoprotein C-terminal domain-like"/>
    <property type="match status" value="1"/>
</dbReference>
<dbReference type="InterPro" id="IPR036683">
    <property type="entry name" value="CO_DH_flav_C_dom_sf"/>
</dbReference>
<proteinExistence type="predicted"/>
<evidence type="ECO:0000313" key="6">
    <source>
        <dbReference type="Proteomes" id="UP001239909"/>
    </source>
</evidence>
<dbReference type="Proteomes" id="UP001239909">
    <property type="component" value="Unassembled WGS sequence"/>
</dbReference>
<dbReference type="InterPro" id="IPR002346">
    <property type="entry name" value="Mopterin_DH_FAD-bd"/>
</dbReference>
<dbReference type="PROSITE" id="PS51387">
    <property type="entry name" value="FAD_PCMH"/>
    <property type="match status" value="1"/>
</dbReference>
<dbReference type="RefSeq" id="WP_285674454.1">
    <property type="nucleotide sequence ID" value="NZ_BSYI01000054.1"/>
</dbReference>
<sequence>MKPAAFDYERPNDLAAALELLSCEEDTRILAGGQSLVPMMNARLARPKRLVDINRLPDLDYIRDEGTHVAIGALARHRDVKSSRLVRDHLPVIPAAYEWVAHAAVRNRGTLCGNLCHADPASEMPALMLLLGAEMVLTQASGTRIVAASDFFLGLYETAAGPGEMLTEVRIPKPARDTGWGFEEVGMRKADFAWATCAATMRLDGGRIAAPAAAVAGVGDRATRLAELEAAIEGQAPSDSLFADVAREVAVSLDPPSSVGVDAQYRRDLVGTLLPRALAAAARRAEEAKQ</sequence>
<dbReference type="Gene3D" id="3.30.43.10">
    <property type="entry name" value="Uridine Diphospho-n-acetylenolpyruvylglucosamine Reductase, domain 2"/>
    <property type="match status" value="1"/>
</dbReference>
<dbReference type="Gene3D" id="3.30.390.50">
    <property type="entry name" value="CO dehydrogenase flavoprotein, C-terminal domain"/>
    <property type="match status" value="1"/>
</dbReference>
<keyword evidence="1" id="KW-0285">Flavoprotein</keyword>
<evidence type="ECO:0000256" key="3">
    <source>
        <dbReference type="ARBA" id="ARBA00023002"/>
    </source>
</evidence>
<name>A0ABQ6LSY5_9RHOB</name>
<dbReference type="PANTHER" id="PTHR42659">
    <property type="entry name" value="XANTHINE DEHYDROGENASE SUBUNIT C-RELATED"/>
    <property type="match status" value="1"/>
</dbReference>
<keyword evidence="2" id="KW-0274">FAD</keyword>
<dbReference type="InterPro" id="IPR016166">
    <property type="entry name" value="FAD-bd_PCMH"/>
</dbReference>
<dbReference type="InterPro" id="IPR051312">
    <property type="entry name" value="Diverse_Substr_Oxidored"/>
</dbReference>
<organism evidence="5 6">
    <name type="scientific">Paralimibaculum aggregatum</name>
    <dbReference type="NCBI Taxonomy" id="3036245"/>
    <lineage>
        <taxon>Bacteria</taxon>
        <taxon>Pseudomonadati</taxon>
        <taxon>Pseudomonadota</taxon>
        <taxon>Alphaproteobacteria</taxon>
        <taxon>Rhodobacterales</taxon>
        <taxon>Paracoccaceae</taxon>
        <taxon>Paralimibaculum</taxon>
    </lineage>
</organism>
<dbReference type="Pfam" id="PF03450">
    <property type="entry name" value="CO_deh_flav_C"/>
    <property type="match status" value="1"/>
</dbReference>
<keyword evidence="3" id="KW-0560">Oxidoreductase</keyword>
<evidence type="ECO:0000259" key="4">
    <source>
        <dbReference type="PROSITE" id="PS51387"/>
    </source>
</evidence>
<keyword evidence="6" id="KW-1185">Reference proteome</keyword>
<dbReference type="PANTHER" id="PTHR42659:SF2">
    <property type="entry name" value="XANTHINE DEHYDROGENASE SUBUNIT C-RELATED"/>
    <property type="match status" value="1"/>
</dbReference>
<dbReference type="EMBL" id="BSYI01000054">
    <property type="protein sequence ID" value="GMG85188.1"/>
    <property type="molecule type" value="Genomic_DNA"/>
</dbReference>
<evidence type="ECO:0000256" key="2">
    <source>
        <dbReference type="ARBA" id="ARBA00022827"/>
    </source>
</evidence>
<dbReference type="SMART" id="SM01092">
    <property type="entry name" value="CO_deh_flav_C"/>
    <property type="match status" value="1"/>
</dbReference>
<dbReference type="Gene3D" id="3.30.465.10">
    <property type="match status" value="1"/>
</dbReference>
<evidence type="ECO:0000313" key="5">
    <source>
        <dbReference type="EMBL" id="GMG85188.1"/>
    </source>
</evidence>
<gene>
    <name evidence="5" type="ORF">LNKW23_44040</name>
</gene>
<dbReference type="Pfam" id="PF00941">
    <property type="entry name" value="FAD_binding_5"/>
    <property type="match status" value="1"/>
</dbReference>
<evidence type="ECO:0000256" key="1">
    <source>
        <dbReference type="ARBA" id="ARBA00022630"/>
    </source>
</evidence>
<dbReference type="InterPro" id="IPR016167">
    <property type="entry name" value="FAD-bd_PCMH_sub1"/>
</dbReference>
<dbReference type="InterPro" id="IPR016169">
    <property type="entry name" value="FAD-bd_PCMH_sub2"/>
</dbReference>
<protein>
    <submittedName>
        <fullName evidence="5">Xanthine dehydrogenase family protein subunit M</fullName>
    </submittedName>
</protein>
<dbReference type="InterPro" id="IPR036318">
    <property type="entry name" value="FAD-bd_PCMH-like_sf"/>
</dbReference>
<accession>A0ABQ6LSY5</accession>
<reference evidence="5 6" key="1">
    <citation type="submission" date="2023-04" db="EMBL/GenBank/DDBJ databases">
        <title>Marinoamorphus aggregata gen. nov., sp. Nov., isolate from tissue of brittle star Ophioplocus japonicus.</title>
        <authorList>
            <person name="Kawano K."/>
            <person name="Sawayama S."/>
            <person name="Nakagawa S."/>
        </authorList>
    </citation>
    <scope>NUCLEOTIDE SEQUENCE [LARGE SCALE GENOMIC DNA]</scope>
    <source>
        <strain evidence="5 6">NKW23</strain>
    </source>
</reference>
<feature type="domain" description="FAD-binding PCMH-type" evidence="4">
    <location>
        <begin position="1"/>
        <end position="176"/>
    </location>
</feature>
<dbReference type="InterPro" id="IPR005107">
    <property type="entry name" value="CO_DH_flav_C"/>
</dbReference>